<sequence length="52" mass="6437">MVKHAHLVCSTYECKYFCTAQLMNVRTFVLLPSLRKKIQFFHRIHLHWIFHY</sequence>
<evidence type="ECO:0000313" key="1">
    <source>
        <dbReference type="EMBL" id="MBX55612.1"/>
    </source>
</evidence>
<accession>A0A2P2PLK8</accession>
<dbReference type="AlphaFoldDB" id="A0A2P2PLK8"/>
<reference evidence="1" key="1">
    <citation type="submission" date="2018-02" db="EMBL/GenBank/DDBJ databases">
        <title>Rhizophora mucronata_Transcriptome.</title>
        <authorList>
            <person name="Meera S.P."/>
            <person name="Sreeshan A."/>
            <person name="Augustine A."/>
        </authorList>
    </citation>
    <scope>NUCLEOTIDE SEQUENCE</scope>
    <source>
        <tissue evidence="1">Leaf</tissue>
    </source>
</reference>
<dbReference type="EMBL" id="GGEC01075128">
    <property type="protein sequence ID" value="MBX55612.1"/>
    <property type="molecule type" value="Transcribed_RNA"/>
</dbReference>
<proteinExistence type="predicted"/>
<protein>
    <submittedName>
        <fullName evidence="1">Uncharacterized protein</fullName>
    </submittedName>
</protein>
<name>A0A2P2PLK8_RHIMU</name>
<organism evidence="1">
    <name type="scientific">Rhizophora mucronata</name>
    <name type="common">Asiatic mangrove</name>
    <dbReference type="NCBI Taxonomy" id="61149"/>
    <lineage>
        <taxon>Eukaryota</taxon>
        <taxon>Viridiplantae</taxon>
        <taxon>Streptophyta</taxon>
        <taxon>Embryophyta</taxon>
        <taxon>Tracheophyta</taxon>
        <taxon>Spermatophyta</taxon>
        <taxon>Magnoliopsida</taxon>
        <taxon>eudicotyledons</taxon>
        <taxon>Gunneridae</taxon>
        <taxon>Pentapetalae</taxon>
        <taxon>rosids</taxon>
        <taxon>fabids</taxon>
        <taxon>Malpighiales</taxon>
        <taxon>Rhizophoraceae</taxon>
        <taxon>Rhizophora</taxon>
    </lineage>
</organism>